<dbReference type="AlphaFoldDB" id="A0A2M7SFS7"/>
<feature type="domain" description="GIY-YIG" evidence="2">
    <location>
        <begin position="1"/>
        <end position="75"/>
    </location>
</feature>
<dbReference type="InterPro" id="IPR035901">
    <property type="entry name" value="GIY-YIG_endonuc_sf"/>
</dbReference>
<accession>A0A2M7SFS7</accession>
<dbReference type="SUPFAM" id="SSF82771">
    <property type="entry name" value="GIY-YIG endonuclease"/>
    <property type="match status" value="1"/>
</dbReference>
<dbReference type="Proteomes" id="UP000229307">
    <property type="component" value="Unassembled WGS sequence"/>
</dbReference>
<sequence length="85" mass="10340">MFYTYVLRSRKNQKLYYGYTNNLEKRIVEHNSGKDDFTRHNGPWDLVYFEEFTLKTEALKQERFFKSGKGREYVRGKLNNFQIGE</sequence>
<evidence type="ECO:0000256" key="1">
    <source>
        <dbReference type="ARBA" id="ARBA00007435"/>
    </source>
</evidence>
<dbReference type="EMBL" id="PFMR01000031">
    <property type="protein sequence ID" value="PIZ18143.1"/>
    <property type="molecule type" value="Genomic_DNA"/>
</dbReference>
<dbReference type="PROSITE" id="PS50164">
    <property type="entry name" value="GIY_YIG"/>
    <property type="match status" value="1"/>
</dbReference>
<organism evidence="3 4">
    <name type="scientific">Candidatus Desantisbacteria bacterium CG_4_10_14_0_8_um_filter_48_22</name>
    <dbReference type="NCBI Taxonomy" id="1974543"/>
    <lineage>
        <taxon>Bacteria</taxon>
        <taxon>Candidatus Desantisiibacteriota</taxon>
    </lineage>
</organism>
<dbReference type="PANTHER" id="PTHR34477:SF1">
    <property type="entry name" value="UPF0213 PROTEIN YHBQ"/>
    <property type="match status" value="1"/>
</dbReference>
<protein>
    <recommendedName>
        <fullName evidence="2">GIY-YIG domain-containing protein</fullName>
    </recommendedName>
</protein>
<dbReference type="Gene3D" id="3.40.1440.10">
    <property type="entry name" value="GIY-YIG endonuclease"/>
    <property type="match status" value="1"/>
</dbReference>
<proteinExistence type="inferred from homology"/>
<dbReference type="InterPro" id="IPR050190">
    <property type="entry name" value="UPF0213_domain"/>
</dbReference>
<name>A0A2M7SFS7_9BACT</name>
<dbReference type="Pfam" id="PF01541">
    <property type="entry name" value="GIY-YIG"/>
    <property type="match status" value="1"/>
</dbReference>
<comment type="similarity">
    <text evidence="1">Belongs to the UPF0213 family.</text>
</comment>
<dbReference type="InterPro" id="IPR000305">
    <property type="entry name" value="GIY-YIG_endonuc"/>
</dbReference>
<dbReference type="PANTHER" id="PTHR34477">
    <property type="entry name" value="UPF0213 PROTEIN YHBQ"/>
    <property type="match status" value="1"/>
</dbReference>
<dbReference type="CDD" id="cd10449">
    <property type="entry name" value="GIY-YIG_SLX1_like"/>
    <property type="match status" value="1"/>
</dbReference>
<reference evidence="4" key="1">
    <citation type="submission" date="2017-09" db="EMBL/GenBank/DDBJ databases">
        <title>Depth-based differentiation of microbial function through sediment-hosted aquifers and enrichment of novel symbionts in the deep terrestrial subsurface.</title>
        <authorList>
            <person name="Probst A.J."/>
            <person name="Ladd B."/>
            <person name="Jarett J.K."/>
            <person name="Geller-Mcgrath D.E."/>
            <person name="Sieber C.M.K."/>
            <person name="Emerson J.B."/>
            <person name="Anantharaman K."/>
            <person name="Thomas B.C."/>
            <person name="Malmstrom R."/>
            <person name="Stieglmeier M."/>
            <person name="Klingl A."/>
            <person name="Woyke T."/>
            <person name="Ryan C.M."/>
            <person name="Banfield J.F."/>
        </authorList>
    </citation>
    <scope>NUCLEOTIDE SEQUENCE [LARGE SCALE GENOMIC DNA]</scope>
</reference>
<comment type="caution">
    <text evidence="3">The sequence shown here is derived from an EMBL/GenBank/DDBJ whole genome shotgun (WGS) entry which is preliminary data.</text>
</comment>
<gene>
    <name evidence="3" type="ORF">COY52_00855</name>
</gene>
<evidence type="ECO:0000259" key="2">
    <source>
        <dbReference type="PROSITE" id="PS50164"/>
    </source>
</evidence>
<evidence type="ECO:0000313" key="4">
    <source>
        <dbReference type="Proteomes" id="UP000229307"/>
    </source>
</evidence>
<evidence type="ECO:0000313" key="3">
    <source>
        <dbReference type="EMBL" id="PIZ18143.1"/>
    </source>
</evidence>